<evidence type="ECO:0000259" key="3">
    <source>
        <dbReference type="Pfam" id="PF01370"/>
    </source>
</evidence>
<reference evidence="4 5" key="1">
    <citation type="submission" date="2017-04" db="EMBL/GenBank/DDBJ databases">
        <title>The complete genome sequence of Streptomyces albolongus YIM 101047, the producer of novel bafilomycins and novel odoriferous sesquiterpenoids.</title>
        <authorList>
            <person name="Yin M."/>
            <person name="Jiang Y."/>
        </authorList>
    </citation>
    <scope>NUCLEOTIDE SEQUENCE [LARGE SCALE GENOMIC DNA]</scope>
    <source>
        <strain evidence="4 5">YIM 101047</strain>
    </source>
</reference>
<dbReference type="InterPro" id="IPR001509">
    <property type="entry name" value="Epimerase_deHydtase"/>
</dbReference>
<keyword evidence="1" id="KW-0521">NADP</keyword>
<proteinExistence type="predicted"/>
<dbReference type="Pfam" id="PF01370">
    <property type="entry name" value="Epimerase"/>
    <property type="match status" value="1"/>
</dbReference>
<sequence>MSRHVVLGAGPTGRAVATLLARQNVPVRQITRGGGGVDHPSVERVAADASDVGRLTELVVGAEVLINCAMPPYDRWITDAPPLAAALLTAAERTGARYVMLGNLYGYGEVHRPMTEDLPMAPVSAKGRVRARMWLDALDSHRAGRARVTEVRAAAFLGAGALSTFTLGIAPQVLAGRVATYPGRLDVPHSWSYVGDVAATLVAAAHDDRSWGRAWHAPAATATAGELAERFAKLTDAPAPRLERLDRSALASLAVSTPVLGELIEMLYATEHPHLLDSTDTRRTLGLTPTDLDTALLDTAHGLDG</sequence>
<accession>A0ABC8BW66</accession>
<name>A0ABC8BW66_9ACTN</name>
<evidence type="ECO:0000313" key="4">
    <source>
        <dbReference type="EMBL" id="ARF73970.1"/>
    </source>
</evidence>
<keyword evidence="5" id="KW-1185">Reference proteome</keyword>
<dbReference type="PANTHER" id="PTHR47706">
    <property type="entry name" value="NMRA-LIKE FAMILY PROTEIN"/>
    <property type="match status" value="1"/>
</dbReference>
<dbReference type="AlphaFoldDB" id="A0ABC8BW66"/>
<dbReference type="Proteomes" id="UP000192251">
    <property type="component" value="Chromosome"/>
</dbReference>
<keyword evidence="2" id="KW-0560">Oxidoreductase</keyword>
<dbReference type="InterPro" id="IPR036291">
    <property type="entry name" value="NAD(P)-bd_dom_sf"/>
</dbReference>
<dbReference type="GO" id="GO:0016491">
    <property type="term" value="F:oxidoreductase activity"/>
    <property type="evidence" value="ECO:0007669"/>
    <property type="project" value="UniProtKB-KW"/>
</dbReference>
<dbReference type="EMBL" id="CP020563">
    <property type="protein sequence ID" value="ARF73970.1"/>
    <property type="molecule type" value="Genomic_DNA"/>
</dbReference>
<organism evidence="4 5">
    <name type="scientific">Kitasatospora albolonga</name>
    <dbReference type="NCBI Taxonomy" id="68173"/>
    <lineage>
        <taxon>Bacteria</taxon>
        <taxon>Bacillati</taxon>
        <taxon>Actinomycetota</taxon>
        <taxon>Actinomycetes</taxon>
        <taxon>Kitasatosporales</taxon>
        <taxon>Streptomycetaceae</taxon>
        <taxon>Kitasatospora</taxon>
    </lineage>
</organism>
<evidence type="ECO:0000256" key="1">
    <source>
        <dbReference type="ARBA" id="ARBA00022857"/>
    </source>
</evidence>
<dbReference type="InterPro" id="IPR051609">
    <property type="entry name" value="NmrA/Isoflavone_reductase-like"/>
</dbReference>
<feature type="domain" description="NAD-dependent epimerase/dehydratase" evidence="3">
    <location>
        <begin position="6"/>
        <end position="207"/>
    </location>
</feature>
<dbReference type="KEGG" id="kab:B7C62_18190"/>
<gene>
    <name evidence="4" type="ORF">B7C62_18190</name>
</gene>
<dbReference type="SUPFAM" id="SSF51735">
    <property type="entry name" value="NAD(P)-binding Rossmann-fold domains"/>
    <property type="match status" value="1"/>
</dbReference>
<evidence type="ECO:0000256" key="2">
    <source>
        <dbReference type="ARBA" id="ARBA00023002"/>
    </source>
</evidence>
<evidence type="ECO:0000313" key="5">
    <source>
        <dbReference type="Proteomes" id="UP000192251"/>
    </source>
</evidence>
<dbReference type="Gene3D" id="3.40.50.720">
    <property type="entry name" value="NAD(P)-binding Rossmann-like Domain"/>
    <property type="match status" value="1"/>
</dbReference>
<protein>
    <submittedName>
        <fullName evidence="4">NAD-dependent epimerase</fullName>
    </submittedName>
</protein>
<dbReference type="RefSeq" id="WP_084747861.1">
    <property type="nucleotide sequence ID" value="NZ_CP020563.1"/>
</dbReference>
<dbReference type="PANTHER" id="PTHR47706:SF9">
    <property type="entry name" value="NMRA-LIKE DOMAIN-CONTAINING PROTEIN-RELATED"/>
    <property type="match status" value="1"/>
</dbReference>